<dbReference type="InterPro" id="IPR019587">
    <property type="entry name" value="Polyketide_cyclase/dehydratase"/>
</dbReference>
<protein>
    <recommendedName>
        <fullName evidence="4">Polyketide cyclase / dehydrase and lipid transport</fullName>
    </recommendedName>
</protein>
<keyword evidence="1" id="KW-0472">Membrane</keyword>
<dbReference type="InterPro" id="IPR023393">
    <property type="entry name" value="START-like_dom_sf"/>
</dbReference>
<dbReference type="SUPFAM" id="SSF55961">
    <property type="entry name" value="Bet v1-like"/>
    <property type="match status" value="1"/>
</dbReference>
<comment type="caution">
    <text evidence="2">The sequence shown here is derived from an EMBL/GenBank/DDBJ whole genome shotgun (WGS) entry which is preliminary data.</text>
</comment>
<dbReference type="EMBL" id="NGAF01000008">
    <property type="protein sequence ID" value="OXR43946.1"/>
    <property type="molecule type" value="Genomic_DNA"/>
</dbReference>
<dbReference type="Proteomes" id="UP000215506">
    <property type="component" value="Unassembled WGS sequence"/>
</dbReference>
<feature type="transmembrane region" description="Helical" evidence="1">
    <location>
        <begin position="149"/>
        <end position="170"/>
    </location>
</feature>
<keyword evidence="1" id="KW-0812">Transmembrane</keyword>
<dbReference type="Gene3D" id="3.30.530.20">
    <property type="match status" value="1"/>
</dbReference>
<evidence type="ECO:0000313" key="2">
    <source>
        <dbReference type="EMBL" id="OXR43946.1"/>
    </source>
</evidence>
<dbReference type="Pfam" id="PF10604">
    <property type="entry name" value="Polyketide_cyc2"/>
    <property type="match status" value="1"/>
</dbReference>
<organism evidence="2 3">
    <name type="scientific">Nocardia cerradoensis</name>
    <dbReference type="NCBI Taxonomy" id="85688"/>
    <lineage>
        <taxon>Bacteria</taxon>
        <taxon>Bacillati</taxon>
        <taxon>Actinomycetota</taxon>
        <taxon>Actinomycetes</taxon>
        <taxon>Mycobacteriales</taxon>
        <taxon>Nocardiaceae</taxon>
        <taxon>Nocardia</taxon>
    </lineage>
</organism>
<keyword evidence="1" id="KW-1133">Transmembrane helix</keyword>
<keyword evidence="3" id="KW-1185">Reference proteome</keyword>
<sequence>MPAAPYAALALGTDPASPPVGNSSDTAVAKGLSMRTLDLERIIRAPRADVFDWITDATNYQRVPAIRRVTPVRPGNVSEHGVGAVRLLVTPLLRLTEEVVDYDPPRLFRYRVLKSLPPLRRQDGTVTFDDHPEGTRVRWHSQFEVATPLFAAAWTLALIPAVYLGVSMVLSTAEAELRRD</sequence>
<proteinExistence type="predicted"/>
<name>A0A231H5D8_9NOCA</name>
<evidence type="ECO:0000313" key="3">
    <source>
        <dbReference type="Proteomes" id="UP000215506"/>
    </source>
</evidence>
<evidence type="ECO:0000256" key="1">
    <source>
        <dbReference type="SAM" id="Phobius"/>
    </source>
</evidence>
<accession>A0A231H5D8</accession>
<gene>
    <name evidence="2" type="ORF">B7C42_04185</name>
</gene>
<dbReference type="CDD" id="cd07821">
    <property type="entry name" value="PYR_PYL_RCAR_like"/>
    <property type="match status" value="1"/>
</dbReference>
<evidence type="ECO:0008006" key="4">
    <source>
        <dbReference type="Google" id="ProtNLM"/>
    </source>
</evidence>
<reference evidence="2 3" key="1">
    <citation type="submission" date="2017-07" db="EMBL/GenBank/DDBJ databases">
        <title>First draft Genome Sequence of Nocardia cerradoensis isolated from human infection.</title>
        <authorList>
            <person name="Carrasco G."/>
        </authorList>
    </citation>
    <scope>NUCLEOTIDE SEQUENCE [LARGE SCALE GENOMIC DNA]</scope>
    <source>
        <strain evidence="2 3">CNM20130759</strain>
    </source>
</reference>
<dbReference type="AlphaFoldDB" id="A0A231H5D8"/>